<evidence type="ECO:0000256" key="3">
    <source>
        <dbReference type="RuleBase" id="RU361196"/>
    </source>
</evidence>
<name>A0A849SK25_UNCEI</name>
<proteinExistence type="inferred from homology"/>
<comment type="caution">
    <text evidence="5">The sequence shown here is derived from an EMBL/GenBank/DDBJ whole genome shotgun (WGS) entry which is preliminary data.</text>
</comment>
<dbReference type="GO" id="GO:0016787">
    <property type="term" value="F:hydrolase activity"/>
    <property type="evidence" value="ECO:0007669"/>
    <property type="project" value="UniProtKB-KW"/>
</dbReference>
<keyword evidence="2 3" id="KW-0119">Carbohydrate metabolism</keyword>
<evidence type="ECO:0000256" key="1">
    <source>
        <dbReference type="ARBA" id="ARBA00006821"/>
    </source>
</evidence>
<dbReference type="InterPro" id="IPR052046">
    <property type="entry name" value="GH57_Enzymes"/>
</dbReference>
<dbReference type="InterPro" id="IPR004300">
    <property type="entry name" value="Glyco_hydro_57_N"/>
</dbReference>
<dbReference type="GO" id="GO:0005975">
    <property type="term" value="P:carbohydrate metabolic process"/>
    <property type="evidence" value="ECO:0007669"/>
    <property type="project" value="InterPro"/>
</dbReference>
<dbReference type="InterPro" id="IPR027291">
    <property type="entry name" value="Glyco_hydro_38_N_sf"/>
</dbReference>
<evidence type="ECO:0000259" key="4">
    <source>
        <dbReference type="Pfam" id="PF03065"/>
    </source>
</evidence>
<dbReference type="CDD" id="cd10796">
    <property type="entry name" value="GH57N_APU"/>
    <property type="match status" value="1"/>
</dbReference>
<comment type="similarity">
    <text evidence="1 3">Belongs to the glycosyl hydrolase 57 family.</text>
</comment>
<evidence type="ECO:0000256" key="2">
    <source>
        <dbReference type="ARBA" id="ARBA00023277"/>
    </source>
</evidence>
<gene>
    <name evidence="5" type="ORF">HOP12_03355</name>
</gene>
<protein>
    <submittedName>
        <fullName evidence="5">Glycoside hydrolase</fullName>
    </submittedName>
</protein>
<dbReference type="Pfam" id="PF03065">
    <property type="entry name" value="Glyco_hydro_57"/>
    <property type="match status" value="1"/>
</dbReference>
<keyword evidence="5" id="KW-0378">Hydrolase</keyword>
<evidence type="ECO:0000313" key="5">
    <source>
        <dbReference type="EMBL" id="NOT33187.1"/>
    </source>
</evidence>
<accession>A0A849SK25</accession>
<dbReference type="PANTHER" id="PTHR36306">
    <property type="entry name" value="ALPHA-AMYLASE-RELATED-RELATED"/>
    <property type="match status" value="1"/>
</dbReference>
<dbReference type="EMBL" id="JABFRW010000032">
    <property type="protein sequence ID" value="NOT33187.1"/>
    <property type="molecule type" value="Genomic_DNA"/>
</dbReference>
<dbReference type="PANTHER" id="PTHR36306:SF1">
    <property type="entry name" value="ALPHA-AMYLASE-RELATED"/>
    <property type="match status" value="1"/>
</dbReference>
<dbReference type="SUPFAM" id="SSF88713">
    <property type="entry name" value="Glycoside hydrolase/deacetylase"/>
    <property type="match status" value="1"/>
</dbReference>
<sequence>MSAGPAAVELLFLWHHHQPDYRRALDGRSRLPWVRLHATKDYLDMALRVGRHARLRVTFNLVPSLLDQLDDVAAGVPDELFERLARPVASLAGAERAEVVWRCRMLPPWAIESWSRLRELLEATRDLGAVDDARLLALECWFLIAWLDPMFHDESEVRGALATTRFDASHRDALLALHARLAARVIETYRRLGESGRVELSASPYYHPILPLLVDSRAALRARPDLVVPIDPFRAPEDAALQVSRAIERHTRAFGARPRGMWPSEGSVSPEVAEIAARQGLAWLATDEGVLWRSLPEGDRKRAALYRPWRWETAAGPIALFFRDHELSDRIGFVYQRWDPRDAANDLIARVRQLGAEHAGEELPLVSVMLDGENCWEGYALDGAPFLDALYEGLEAATDIRTVTPSEVLAERSSVARLPALHTGSWIDADFHIWIGHAEKNRAWELVTRARRALVDAGRTLETHPAAWESLLRAEGSDWFWWFGEDHYTADKAVFDELFREHLRAVYESAGLPQPATLGLPIARPASDPITHLKPLGPLTPVIDGRRSHFYEWHAAGCVRVGAGGGSMHRAAGIATALHYGFDSERLYLRLDFAAGRRAEVIALRLELIEPRPLRIQIAELSPDTDAVLRLIGADAVEHPIEGAVCRVGEIAEIALPIASLGLIPGSTLELMVEVIGSAGVIESVPGEDLVRIMFPEAPEEASHWST</sequence>
<organism evidence="5 6">
    <name type="scientific">Eiseniibacteriota bacterium</name>
    <dbReference type="NCBI Taxonomy" id="2212470"/>
    <lineage>
        <taxon>Bacteria</taxon>
        <taxon>Candidatus Eiseniibacteriota</taxon>
    </lineage>
</organism>
<feature type="domain" description="Glycoside hydrolase family 57 N-terminal" evidence="4">
    <location>
        <begin position="12"/>
        <end position="410"/>
    </location>
</feature>
<evidence type="ECO:0000313" key="6">
    <source>
        <dbReference type="Proteomes" id="UP000580839"/>
    </source>
</evidence>
<dbReference type="Gene3D" id="3.20.110.10">
    <property type="entry name" value="Glycoside hydrolase 38, N terminal domain"/>
    <property type="match status" value="1"/>
</dbReference>
<reference evidence="5 6" key="1">
    <citation type="submission" date="2020-04" db="EMBL/GenBank/DDBJ databases">
        <title>Metagenomic profiling of ammonia- and methane-oxidizing microorganisms in a Dutch drinking water treatment plant.</title>
        <authorList>
            <person name="Poghosyan L."/>
            <person name="Leucker S."/>
        </authorList>
    </citation>
    <scope>NUCLEOTIDE SEQUENCE [LARGE SCALE GENOMIC DNA]</scope>
    <source>
        <strain evidence="5">S-RSF-IL-03</strain>
    </source>
</reference>
<dbReference type="AlphaFoldDB" id="A0A849SK25"/>
<dbReference type="Proteomes" id="UP000580839">
    <property type="component" value="Unassembled WGS sequence"/>
</dbReference>
<dbReference type="InterPro" id="IPR011330">
    <property type="entry name" value="Glyco_hydro/deAcase_b/a-brl"/>
</dbReference>